<dbReference type="FunFam" id="2.30.39.10:FF:000003">
    <property type="entry name" value="alpha-1-antitrypsin isoform X1"/>
    <property type="match status" value="1"/>
</dbReference>
<dbReference type="AlphaFoldDB" id="A0A1S3F844"/>
<dbReference type="KEGG" id="dord:105986464"/>
<comment type="similarity">
    <text evidence="1 6">Belongs to the serpin family.</text>
</comment>
<dbReference type="GeneID" id="105986464"/>
<evidence type="ECO:0000259" key="8">
    <source>
        <dbReference type="SMART" id="SM00093"/>
    </source>
</evidence>
<feature type="chain" id="PRO_5010291665" evidence="7">
    <location>
        <begin position="25"/>
        <end position="413"/>
    </location>
</feature>
<dbReference type="InterPro" id="IPR000215">
    <property type="entry name" value="Serpin_fam"/>
</dbReference>
<organism evidence="9 10">
    <name type="scientific">Dipodomys ordii</name>
    <name type="common">Ord's kangaroo rat</name>
    <dbReference type="NCBI Taxonomy" id="10020"/>
    <lineage>
        <taxon>Eukaryota</taxon>
        <taxon>Metazoa</taxon>
        <taxon>Chordata</taxon>
        <taxon>Craniata</taxon>
        <taxon>Vertebrata</taxon>
        <taxon>Euteleostomi</taxon>
        <taxon>Mammalia</taxon>
        <taxon>Eutheria</taxon>
        <taxon>Euarchontoglires</taxon>
        <taxon>Glires</taxon>
        <taxon>Rodentia</taxon>
        <taxon>Castorimorpha</taxon>
        <taxon>Heteromyidae</taxon>
        <taxon>Dipodomyinae</taxon>
        <taxon>Dipodomys</taxon>
    </lineage>
</organism>
<evidence type="ECO:0000313" key="10">
    <source>
        <dbReference type="RefSeq" id="XP_012872833.1"/>
    </source>
</evidence>
<proteinExistence type="inferred from homology"/>
<keyword evidence="4" id="KW-0722">Serine protease inhibitor</keyword>
<dbReference type="GO" id="GO:0005615">
    <property type="term" value="C:extracellular space"/>
    <property type="evidence" value="ECO:0007669"/>
    <property type="project" value="InterPro"/>
</dbReference>
<dbReference type="InterPro" id="IPR042178">
    <property type="entry name" value="Serpin_sf_1"/>
</dbReference>
<evidence type="ECO:0000256" key="3">
    <source>
        <dbReference type="ARBA" id="ARBA00022729"/>
    </source>
</evidence>
<evidence type="ECO:0000256" key="7">
    <source>
        <dbReference type="SAM" id="SignalP"/>
    </source>
</evidence>
<keyword evidence="9" id="KW-1185">Reference proteome</keyword>
<dbReference type="PANTHER" id="PTHR11461">
    <property type="entry name" value="SERINE PROTEASE INHIBITOR, SERPIN"/>
    <property type="match status" value="1"/>
</dbReference>
<keyword evidence="5" id="KW-0325">Glycoprotein</keyword>
<dbReference type="Gene3D" id="2.10.310.10">
    <property type="entry name" value="Serpins superfamily"/>
    <property type="match status" value="1"/>
</dbReference>
<dbReference type="Proteomes" id="UP000081671">
    <property type="component" value="Unplaced"/>
</dbReference>
<dbReference type="InterPro" id="IPR036186">
    <property type="entry name" value="Serpin_sf"/>
</dbReference>
<dbReference type="OrthoDB" id="671595at2759"/>
<protein>
    <submittedName>
        <fullName evidence="10">Alpha-1-antiproteinase-like</fullName>
    </submittedName>
</protein>
<evidence type="ECO:0000256" key="1">
    <source>
        <dbReference type="ARBA" id="ARBA00009500"/>
    </source>
</evidence>
<dbReference type="FunFam" id="2.10.310.10:FF:000001">
    <property type="entry name" value="Serpin family A member 1"/>
    <property type="match status" value="1"/>
</dbReference>
<dbReference type="FunFam" id="3.30.497.10:FF:000001">
    <property type="entry name" value="Serine protease inhibitor"/>
    <property type="match status" value="1"/>
</dbReference>
<evidence type="ECO:0000256" key="2">
    <source>
        <dbReference type="ARBA" id="ARBA00022690"/>
    </source>
</evidence>
<name>A0A1S3F844_DIPOR</name>
<gene>
    <name evidence="10" type="primary">LOC105986464</name>
</gene>
<evidence type="ECO:0000256" key="5">
    <source>
        <dbReference type="ARBA" id="ARBA00023180"/>
    </source>
</evidence>
<reference evidence="10" key="1">
    <citation type="submission" date="2025-08" db="UniProtKB">
        <authorList>
            <consortium name="RefSeq"/>
        </authorList>
    </citation>
    <scope>IDENTIFICATION</scope>
    <source>
        <tissue evidence="10">Kidney</tissue>
    </source>
</reference>
<dbReference type="InParanoid" id="A0A1S3F844"/>
<accession>A0A1S3F844</accession>
<dbReference type="Gene3D" id="2.30.39.10">
    <property type="entry name" value="Alpha-1-antitrypsin, domain 1"/>
    <property type="match status" value="1"/>
</dbReference>
<dbReference type="FunCoup" id="A0A1S3F844">
    <property type="interactions" value="371"/>
</dbReference>
<feature type="signal peptide" evidence="7">
    <location>
        <begin position="1"/>
        <end position="24"/>
    </location>
</feature>
<feature type="domain" description="Serpin" evidence="8">
    <location>
        <begin position="54"/>
        <end position="410"/>
    </location>
</feature>
<keyword evidence="2" id="KW-0646">Protease inhibitor</keyword>
<dbReference type="RefSeq" id="XP_012872833.1">
    <property type="nucleotide sequence ID" value="XM_013017379.1"/>
</dbReference>
<sequence length="413" mass="45817">MPSSTLWSLLLLACLCCLLPGCLAEDVQETAAPQEDQEHPAFHRITPNLADFAFSLYRELAQQSNTTNIFFSPVNIAAALAMLSLGTKGTTHSEILEGLAFNITEMSEAEVHAGFQSLLHSLNRPSNQLELTMGSGMFVNESLKLLEPFSMDVKNLYQSEAFSIDFTDPEKAKKLINKYVEKGTQGKIVDLVKDLDKDTVLALVNYILFKGKWEKPFNPEQTSEGDFHVDEATVVKVPMMHRMGMFRVHYCSELSSWVLLMDYQGNATAIFFLPDQGKMPHLEATLTRSIISKFLRKTDRSSADISFPKLSISGTYDLKSVLSALGITTVFSNGADLSKVTEDIPLKVSKAVHKAVLTVDEKGTEAAGATFMEIVFYSLPRKLKFDHPFLAIIVDEETESPLFVGKVVNPTQQ</sequence>
<keyword evidence="3 7" id="KW-0732">Signal</keyword>
<evidence type="ECO:0000256" key="4">
    <source>
        <dbReference type="ARBA" id="ARBA00022900"/>
    </source>
</evidence>
<dbReference type="Gene3D" id="3.30.497.10">
    <property type="entry name" value="Antithrombin, subunit I, domain 2"/>
    <property type="match status" value="1"/>
</dbReference>
<dbReference type="PANTHER" id="PTHR11461:SF165">
    <property type="entry name" value="ALPHA-1-ANTITRYPSIN"/>
    <property type="match status" value="1"/>
</dbReference>
<dbReference type="Pfam" id="PF00079">
    <property type="entry name" value="Serpin"/>
    <property type="match status" value="1"/>
</dbReference>
<dbReference type="STRING" id="10020.ENSDORP00000011626"/>
<dbReference type="GO" id="GO:0004867">
    <property type="term" value="F:serine-type endopeptidase inhibitor activity"/>
    <property type="evidence" value="ECO:0007669"/>
    <property type="project" value="UniProtKB-KW"/>
</dbReference>
<dbReference type="InterPro" id="IPR023796">
    <property type="entry name" value="Serpin_dom"/>
</dbReference>
<dbReference type="SUPFAM" id="SSF56574">
    <property type="entry name" value="Serpins"/>
    <property type="match status" value="1"/>
</dbReference>
<evidence type="ECO:0000256" key="6">
    <source>
        <dbReference type="RuleBase" id="RU000411"/>
    </source>
</evidence>
<evidence type="ECO:0000313" key="9">
    <source>
        <dbReference type="Proteomes" id="UP000081671"/>
    </source>
</evidence>
<dbReference type="SMART" id="SM00093">
    <property type="entry name" value="SERPIN"/>
    <property type="match status" value="1"/>
</dbReference>
<dbReference type="InterPro" id="IPR042185">
    <property type="entry name" value="Serpin_sf_2"/>
</dbReference>